<keyword evidence="6" id="KW-0411">Iron-sulfur</keyword>
<evidence type="ECO:0000256" key="4">
    <source>
        <dbReference type="ARBA" id="ARBA00022723"/>
    </source>
</evidence>
<dbReference type="SMART" id="SM00729">
    <property type="entry name" value="Elp3"/>
    <property type="match status" value="1"/>
</dbReference>
<dbReference type="InterPro" id="IPR005911">
    <property type="entry name" value="YhcC-like"/>
</dbReference>
<dbReference type="Pfam" id="PF04055">
    <property type="entry name" value="Radical_SAM"/>
    <property type="match status" value="1"/>
</dbReference>
<evidence type="ECO:0000256" key="3">
    <source>
        <dbReference type="ARBA" id="ARBA00022691"/>
    </source>
</evidence>
<evidence type="ECO:0000313" key="9">
    <source>
        <dbReference type="Proteomes" id="UP000603234"/>
    </source>
</evidence>
<evidence type="ECO:0000256" key="1">
    <source>
        <dbReference type="ARBA" id="ARBA00001966"/>
    </source>
</evidence>
<comment type="caution">
    <text evidence="8">The sequence shown here is derived from an EMBL/GenBank/DDBJ whole genome shotgun (WGS) entry which is preliminary data.</text>
</comment>
<dbReference type="NCBIfam" id="TIGR01212">
    <property type="entry name" value="TIGR01212 family radical SAM protein"/>
    <property type="match status" value="1"/>
</dbReference>
<dbReference type="RefSeq" id="WP_186842820.1">
    <property type="nucleotide sequence ID" value="NZ_WJBC01000016.1"/>
</dbReference>
<keyword evidence="4" id="KW-0479">Metal-binding</keyword>
<dbReference type="SUPFAM" id="SSF102114">
    <property type="entry name" value="Radical SAM enzymes"/>
    <property type="match status" value="1"/>
</dbReference>
<dbReference type="PROSITE" id="PS51918">
    <property type="entry name" value="RADICAL_SAM"/>
    <property type="match status" value="1"/>
</dbReference>
<dbReference type="InterPro" id="IPR007197">
    <property type="entry name" value="rSAM"/>
</dbReference>
<dbReference type="SFLD" id="SFLDG01091">
    <property type="entry name" value="uncharacterized_CHP01210-like"/>
    <property type="match status" value="1"/>
</dbReference>
<feature type="domain" description="Radical SAM core" evidence="7">
    <location>
        <begin position="19"/>
        <end position="261"/>
    </location>
</feature>
<proteinExistence type="predicted"/>
<name>A0ABR6WWH9_9FIRM</name>
<dbReference type="PANTHER" id="PTHR11135:SF1">
    <property type="entry name" value="PROTEIN YHCC"/>
    <property type="match status" value="1"/>
</dbReference>
<keyword evidence="5" id="KW-0408">Iron</keyword>
<protein>
    <submittedName>
        <fullName evidence="8">TIGR01212 family radical SAM protein</fullName>
    </submittedName>
</protein>
<accession>A0ABR6WWH9</accession>
<dbReference type="SFLD" id="SFLDS00029">
    <property type="entry name" value="Radical_SAM"/>
    <property type="match status" value="1"/>
</dbReference>
<dbReference type="InterPro" id="IPR032432">
    <property type="entry name" value="Radical_SAM_C"/>
</dbReference>
<gene>
    <name evidence="8" type="ORF">GH808_10890</name>
</gene>
<dbReference type="Pfam" id="PF16199">
    <property type="entry name" value="Radical_SAM_C"/>
    <property type="match status" value="1"/>
</dbReference>
<comment type="cofactor">
    <cofactor evidence="1">
        <name>[4Fe-4S] cluster</name>
        <dbReference type="ChEBI" id="CHEBI:49883"/>
    </cofactor>
</comment>
<dbReference type="InterPro" id="IPR006638">
    <property type="entry name" value="Elp3/MiaA/NifB-like_rSAM"/>
</dbReference>
<dbReference type="InterPro" id="IPR023404">
    <property type="entry name" value="rSAM_horseshoe"/>
</dbReference>
<dbReference type="InterPro" id="IPR058240">
    <property type="entry name" value="rSAM_sf"/>
</dbReference>
<dbReference type="Proteomes" id="UP000603234">
    <property type="component" value="Unassembled WGS sequence"/>
</dbReference>
<dbReference type="InterPro" id="IPR039661">
    <property type="entry name" value="ELP3"/>
</dbReference>
<keyword evidence="9" id="KW-1185">Reference proteome</keyword>
<dbReference type="SFLD" id="SFLDG01086">
    <property type="entry name" value="elongater_protein-like"/>
    <property type="match status" value="1"/>
</dbReference>
<reference evidence="8 9" key="1">
    <citation type="journal article" date="2020" name="mSystems">
        <title>Defining Genomic and Predicted Metabolic Features of the Acetobacterium Genus.</title>
        <authorList>
            <person name="Ross D.E."/>
            <person name="Marshall C.W."/>
            <person name="Gulliver D."/>
            <person name="May H.D."/>
            <person name="Norman R.S."/>
        </authorList>
    </citation>
    <scope>NUCLEOTIDE SEQUENCE [LARGE SCALE GENOMIC DNA]</scope>
    <source>
        <strain evidence="8 9">DSM 8238</strain>
    </source>
</reference>
<evidence type="ECO:0000256" key="2">
    <source>
        <dbReference type="ARBA" id="ARBA00022485"/>
    </source>
</evidence>
<keyword evidence="2" id="KW-0004">4Fe-4S</keyword>
<dbReference type="PANTHER" id="PTHR11135">
    <property type="entry name" value="HISTONE ACETYLTRANSFERASE-RELATED"/>
    <property type="match status" value="1"/>
</dbReference>
<evidence type="ECO:0000313" key="8">
    <source>
        <dbReference type="EMBL" id="MBC3804936.1"/>
    </source>
</evidence>
<organism evidence="8 9">
    <name type="scientific">Acetobacterium fimetarium</name>
    <dbReference type="NCBI Taxonomy" id="52691"/>
    <lineage>
        <taxon>Bacteria</taxon>
        <taxon>Bacillati</taxon>
        <taxon>Bacillota</taxon>
        <taxon>Clostridia</taxon>
        <taxon>Eubacteriales</taxon>
        <taxon>Eubacteriaceae</taxon>
        <taxon>Acetobacterium</taxon>
    </lineage>
</organism>
<evidence type="ECO:0000259" key="7">
    <source>
        <dbReference type="PROSITE" id="PS51918"/>
    </source>
</evidence>
<evidence type="ECO:0000256" key="6">
    <source>
        <dbReference type="ARBA" id="ARBA00023014"/>
    </source>
</evidence>
<evidence type="ECO:0000256" key="5">
    <source>
        <dbReference type="ARBA" id="ARBA00023004"/>
    </source>
</evidence>
<dbReference type="Gene3D" id="3.80.30.20">
    <property type="entry name" value="tm_1862 like domain"/>
    <property type="match status" value="1"/>
</dbReference>
<sequence>MKTTEHQLYRVYSVWLKEHYGEKVYKIPINIPVTCPNRDGTKGWGGCIYCGEKGGGNETLSEKLSVSEQMDQNIAYIGKRYKARKFIAFFQSFSNTYCEFADFKRWITASLRPDIVEIAISTRPDCLRDEQLLFLQRIKEENAIEITIELGLQSANPKTLEIINRGHTLDEYQSAMDRIKNAGFMACTHLILDLPWDTDTDVITAAKVVSEKGTDFVKCHSLYIEKNTLLKQWYDEKKVTLLSKEDYLRRAMLFLSYLSPAVVIERIIGRVPKEDSIITNWDTSWWKIKDELEACMEKENYYQGKCFSDMKNKR</sequence>
<keyword evidence="3" id="KW-0949">S-adenosyl-L-methionine</keyword>
<dbReference type="EMBL" id="WJBC01000016">
    <property type="protein sequence ID" value="MBC3804936.1"/>
    <property type="molecule type" value="Genomic_DNA"/>
</dbReference>